<dbReference type="SMART" id="SM01234">
    <property type="entry name" value="Haemolytic"/>
    <property type="match status" value="1"/>
</dbReference>
<gene>
    <name evidence="1" type="primary">yidD</name>
    <name evidence="1" type="ORF">ACFQ1Z_06450</name>
</gene>
<keyword evidence="2" id="KW-1185">Reference proteome</keyword>
<dbReference type="Proteomes" id="UP001597128">
    <property type="component" value="Unassembled WGS sequence"/>
</dbReference>
<accession>A0ABW3F8Q8</accession>
<dbReference type="Pfam" id="PF01809">
    <property type="entry name" value="YidD"/>
    <property type="match status" value="1"/>
</dbReference>
<proteinExistence type="predicted"/>
<evidence type="ECO:0000313" key="2">
    <source>
        <dbReference type="Proteomes" id="UP001597128"/>
    </source>
</evidence>
<protein>
    <submittedName>
        <fullName evidence="1">Membrane protein insertion efficiency factor YidD</fullName>
    </submittedName>
</protein>
<sequence>MQSLALYAIRFYQRFISPYKGFHCAYRYHTGHASCSALGFRAIQRYGVIDGCIVLRKRLYRCGVSHHRYSPPRLRPHRLQRGDCDMVCNLPCDHECKMPNLRSCPFFEALQCADVCSCDWTSRNNKDEKKEEDIHLPPKLERNAYAR</sequence>
<dbReference type="EMBL" id="JBHTKB010000001">
    <property type="protein sequence ID" value="MFD0913181.1"/>
    <property type="molecule type" value="Genomic_DNA"/>
</dbReference>
<name>A0ABW3F8Q8_9PROT</name>
<evidence type="ECO:0000313" key="1">
    <source>
        <dbReference type="EMBL" id="MFD0913181.1"/>
    </source>
</evidence>
<dbReference type="RefSeq" id="WP_379056450.1">
    <property type="nucleotide sequence ID" value="NZ_JBHTKB010000001.1"/>
</dbReference>
<comment type="caution">
    <text evidence="1">The sequence shown here is derived from an EMBL/GenBank/DDBJ whole genome shotgun (WGS) entry which is preliminary data.</text>
</comment>
<dbReference type="InterPro" id="IPR002696">
    <property type="entry name" value="Membr_insert_effic_factor_YidD"/>
</dbReference>
<organism evidence="1 2">
    <name type="scientific">Methylophilus luteus</name>
    <dbReference type="NCBI Taxonomy" id="640108"/>
    <lineage>
        <taxon>Bacteria</taxon>
        <taxon>Pseudomonadati</taxon>
        <taxon>Pseudomonadota</taxon>
        <taxon>Betaproteobacteria</taxon>
        <taxon>Nitrosomonadales</taxon>
        <taxon>Methylophilaceae</taxon>
        <taxon>Methylophilus</taxon>
    </lineage>
</organism>
<reference evidence="2" key="1">
    <citation type="journal article" date="2019" name="Int. J. Syst. Evol. Microbiol.">
        <title>The Global Catalogue of Microorganisms (GCM) 10K type strain sequencing project: providing services to taxonomists for standard genome sequencing and annotation.</title>
        <authorList>
            <consortium name="The Broad Institute Genomics Platform"/>
            <consortium name="The Broad Institute Genome Sequencing Center for Infectious Disease"/>
            <person name="Wu L."/>
            <person name="Ma J."/>
        </authorList>
    </citation>
    <scope>NUCLEOTIDE SEQUENCE [LARGE SCALE GENOMIC DNA]</scope>
    <source>
        <strain evidence="2">CCUG 58412</strain>
    </source>
</reference>
<dbReference type="NCBIfam" id="TIGR00278">
    <property type="entry name" value="membrane protein insertion efficiency factor YidD"/>
    <property type="match status" value="1"/>
</dbReference>